<dbReference type="InterPro" id="IPR011527">
    <property type="entry name" value="ABC1_TM_dom"/>
</dbReference>
<dbReference type="Pfam" id="PF00005">
    <property type="entry name" value="ABC_tran"/>
    <property type="match status" value="1"/>
</dbReference>
<keyword evidence="15" id="KW-1185">Reference proteome</keyword>
<evidence type="ECO:0000256" key="2">
    <source>
        <dbReference type="ARBA" id="ARBA00022448"/>
    </source>
</evidence>
<dbReference type="GO" id="GO:0006508">
    <property type="term" value="P:proteolysis"/>
    <property type="evidence" value="ECO:0007669"/>
    <property type="project" value="InterPro"/>
</dbReference>
<feature type="transmembrane region" description="Helical" evidence="10">
    <location>
        <begin position="311"/>
        <end position="331"/>
    </location>
</feature>
<dbReference type="InterPro" id="IPR003439">
    <property type="entry name" value="ABC_transporter-like_ATP-bd"/>
</dbReference>
<dbReference type="InterPro" id="IPR017750">
    <property type="entry name" value="ATPase_T1SS"/>
</dbReference>
<evidence type="ECO:0000256" key="10">
    <source>
        <dbReference type="SAM" id="Phobius"/>
    </source>
</evidence>
<keyword evidence="4 10" id="KW-0812">Transmembrane</keyword>
<feature type="domain" description="ABC transmembrane type-1" evidence="12">
    <location>
        <begin position="174"/>
        <end position="452"/>
    </location>
</feature>
<evidence type="ECO:0000259" key="11">
    <source>
        <dbReference type="PROSITE" id="PS50893"/>
    </source>
</evidence>
<dbReference type="PROSITE" id="PS50893">
    <property type="entry name" value="ABC_TRANSPORTER_2"/>
    <property type="match status" value="1"/>
</dbReference>
<dbReference type="SMART" id="SM00382">
    <property type="entry name" value="AAA"/>
    <property type="match status" value="1"/>
</dbReference>
<dbReference type="SUPFAM" id="SSF90123">
    <property type="entry name" value="ABC transporter transmembrane region"/>
    <property type="match status" value="1"/>
</dbReference>
<dbReference type="InterPro" id="IPR003593">
    <property type="entry name" value="AAA+_ATPase"/>
</dbReference>
<feature type="domain" description="ABC transporter" evidence="11">
    <location>
        <begin position="486"/>
        <end position="721"/>
    </location>
</feature>
<dbReference type="KEGG" id="rbg:BG454_07390"/>
<dbReference type="GO" id="GO:0008233">
    <property type="term" value="F:peptidase activity"/>
    <property type="evidence" value="ECO:0007669"/>
    <property type="project" value="InterPro"/>
</dbReference>
<comment type="subcellular location">
    <subcellularLocation>
        <location evidence="1">Cell membrane</location>
        <topology evidence="1">Multi-pass membrane protein</topology>
    </subcellularLocation>
</comment>
<dbReference type="PROSITE" id="PS00211">
    <property type="entry name" value="ABC_TRANSPORTER_1"/>
    <property type="match status" value="1"/>
</dbReference>
<dbReference type="NCBIfam" id="TIGR03375">
    <property type="entry name" value="type_I_sec_LssB"/>
    <property type="match status" value="1"/>
</dbReference>
<dbReference type="PANTHER" id="PTHR43394:SF1">
    <property type="entry name" value="ATP-BINDING CASSETTE SUB-FAMILY B MEMBER 10, MITOCHONDRIAL"/>
    <property type="match status" value="1"/>
</dbReference>
<evidence type="ECO:0000256" key="4">
    <source>
        <dbReference type="ARBA" id="ARBA00022692"/>
    </source>
</evidence>
<dbReference type="CDD" id="cd03245">
    <property type="entry name" value="ABCC_bacteriocin_exporters"/>
    <property type="match status" value="1"/>
</dbReference>
<dbReference type="SUPFAM" id="SSF52540">
    <property type="entry name" value="P-loop containing nucleoside triphosphate hydrolases"/>
    <property type="match status" value="1"/>
</dbReference>
<dbReference type="InterPro" id="IPR039421">
    <property type="entry name" value="Type_1_exporter"/>
</dbReference>
<dbReference type="GO" id="GO:0016887">
    <property type="term" value="F:ATP hydrolysis activity"/>
    <property type="evidence" value="ECO:0007669"/>
    <property type="project" value="InterPro"/>
</dbReference>
<evidence type="ECO:0000313" key="14">
    <source>
        <dbReference type="EMBL" id="ATX65669.1"/>
    </source>
</evidence>
<feature type="transmembrane region" description="Helical" evidence="10">
    <location>
        <begin position="174"/>
        <end position="196"/>
    </location>
</feature>
<evidence type="ECO:0000256" key="6">
    <source>
        <dbReference type="ARBA" id="ARBA00022801"/>
    </source>
</evidence>
<organism evidence="14 15">
    <name type="scientific">Roseinatronobacter bogoriensis subsp. barguzinensis</name>
    <dbReference type="NCBI Taxonomy" id="441209"/>
    <lineage>
        <taxon>Bacteria</taxon>
        <taxon>Pseudomonadati</taxon>
        <taxon>Pseudomonadota</taxon>
        <taxon>Alphaproteobacteria</taxon>
        <taxon>Rhodobacterales</taxon>
        <taxon>Paracoccaceae</taxon>
        <taxon>Roseinatronobacter</taxon>
    </lineage>
</organism>
<dbReference type="EMBL" id="CP024899">
    <property type="protein sequence ID" value="ATX65669.1"/>
    <property type="molecule type" value="Genomic_DNA"/>
</dbReference>
<dbReference type="PROSITE" id="PS50929">
    <property type="entry name" value="ABC_TM1F"/>
    <property type="match status" value="1"/>
</dbReference>
<keyword evidence="9 10" id="KW-0472">Membrane</keyword>
<dbReference type="InterPro" id="IPR027417">
    <property type="entry name" value="P-loop_NTPase"/>
</dbReference>
<feature type="transmembrane region" description="Helical" evidence="10">
    <location>
        <begin position="280"/>
        <end position="305"/>
    </location>
</feature>
<feature type="transmembrane region" description="Helical" evidence="10">
    <location>
        <begin position="208"/>
        <end position="225"/>
    </location>
</feature>
<feature type="domain" description="Peptidase C39" evidence="13">
    <location>
        <begin position="18"/>
        <end position="140"/>
    </location>
</feature>
<dbReference type="Gene3D" id="3.40.50.300">
    <property type="entry name" value="P-loop containing nucleotide triphosphate hydrolases"/>
    <property type="match status" value="1"/>
</dbReference>
<dbReference type="Gene3D" id="1.20.1560.10">
    <property type="entry name" value="ABC transporter type 1, transmembrane domain"/>
    <property type="match status" value="1"/>
</dbReference>
<evidence type="ECO:0000256" key="3">
    <source>
        <dbReference type="ARBA" id="ARBA00022475"/>
    </source>
</evidence>
<dbReference type="Pfam" id="PF00664">
    <property type="entry name" value="ABC_membrane"/>
    <property type="match status" value="1"/>
</dbReference>
<evidence type="ECO:0000256" key="5">
    <source>
        <dbReference type="ARBA" id="ARBA00022741"/>
    </source>
</evidence>
<dbReference type="STRING" id="441209.GCA_001870665_01256"/>
<dbReference type="Pfam" id="PF03412">
    <property type="entry name" value="Peptidase_C39"/>
    <property type="match status" value="1"/>
</dbReference>
<dbReference type="InterPro" id="IPR036640">
    <property type="entry name" value="ABC1_TM_sf"/>
</dbReference>
<dbReference type="FunFam" id="3.40.50.300:FF:000299">
    <property type="entry name" value="ABC transporter ATP-binding protein/permease"/>
    <property type="match status" value="1"/>
</dbReference>
<evidence type="ECO:0000256" key="8">
    <source>
        <dbReference type="ARBA" id="ARBA00022989"/>
    </source>
</evidence>
<keyword evidence="5" id="KW-0547">Nucleotide-binding</keyword>
<evidence type="ECO:0000256" key="7">
    <source>
        <dbReference type="ARBA" id="ARBA00022840"/>
    </source>
</evidence>
<dbReference type="GO" id="GO:0015421">
    <property type="term" value="F:ABC-type oligopeptide transporter activity"/>
    <property type="evidence" value="ECO:0007669"/>
    <property type="project" value="TreeGrafter"/>
</dbReference>
<feature type="transmembrane region" description="Helical" evidence="10">
    <location>
        <begin position="408"/>
        <end position="432"/>
    </location>
</feature>
<dbReference type="AlphaFoldDB" id="A0A2K8K898"/>
<evidence type="ECO:0000259" key="13">
    <source>
        <dbReference type="PROSITE" id="PS50990"/>
    </source>
</evidence>
<keyword evidence="2" id="KW-0813">Transport</keyword>
<gene>
    <name evidence="14" type="ORF">BG454_07390</name>
</gene>
<keyword evidence="6" id="KW-0378">Hydrolase</keyword>
<dbReference type="GO" id="GO:0005524">
    <property type="term" value="F:ATP binding"/>
    <property type="evidence" value="ECO:0007669"/>
    <property type="project" value="UniProtKB-KW"/>
</dbReference>
<dbReference type="Proteomes" id="UP000228948">
    <property type="component" value="Chromosome"/>
</dbReference>
<evidence type="ECO:0000256" key="9">
    <source>
        <dbReference type="ARBA" id="ARBA00023136"/>
    </source>
</evidence>
<dbReference type="RefSeq" id="WP_084634795.1">
    <property type="nucleotide sequence ID" value="NZ_CP024899.1"/>
</dbReference>
<dbReference type="CDD" id="cd18587">
    <property type="entry name" value="ABC_6TM_LapB_like"/>
    <property type="match status" value="1"/>
</dbReference>
<evidence type="ECO:0000313" key="15">
    <source>
        <dbReference type="Proteomes" id="UP000228948"/>
    </source>
</evidence>
<sequence length="722" mass="77719">MNETLEIGRDASVPTSADAEGMTSLEACMLHVAASLDRPITLAALQAAQSGTHGVVTLRDAITAAERAGLQAGFGRRALKDFDPSLTPAILILDDDRAVVLEDVLADGQLAVFDPALGQGVGILARDKLDAAYTGFALLMRAEHREDIALNATGRQGHWFWSTLAENRWAYSQVLLAAVLANFLSLSTSLFIMVVYDRVLPNEAIESLIALTIGVGIALLFDFLIKSLRAGFIDRAGQRADMVMGRRIFDQILDLQMRARKGSTGALASTLREFETLRDFFTSATLVAVVDLPFILLFIGVIYLIGGPLAIVPALAVPFVLIVGIAVQPILARLAEKSFADGQSKQGVLVETLSGLETIKAAGAQRQMRARWEDAIARQSDHGLKSRAVTQFAINATAFAQQGAQVMIVFYGVFLITAGEVSMGALIAGVILTGRTLAPLAQLAQTLTRFNQARTSYRSLDALMKAESERPEGKGWISRPKLDGEIKFDGVSFAYPDQSVDALRDISFTIKPGEKVAVLGRIGSGKSTVARLMLGLYQPREGAVLVDGVDIRQIDPGDLRRNMGSVLQDIWLFSGTVRENIAIGAVQARDHEIIEAARIAGVEDFVRRHPSGYDMMLAERGEGLSGGQKQAITLARALLGRRPIMLMDEPTSSMDVQNEAEVITRLKTELADRTVVIVTHRTSLLDLVDRVIVIDQGRVAADGPKSILARAGVKGGSNGTQA</sequence>
<evidence type="ECO:0000259" key="12">
    <source>
        <dbReference type="PROSITE" id="PS50929"/>
    </source>
</evidence>
<dbReference type="OrthoDB" id="9808328at2"/>
<name>A0A2K8K898_9RHOB</name>
<dbReference type="PROSITE" id="PS50990">
    <property type="entry name" value="PEPTIDASE_C39"/>
    <property type="match status" value="1"/>
</dbReference>
<keyword evidence="7" id="KW-0067">ATP-binding</keyword>
<accession>A0A2K8K898</accession>
<dbReference type="InterPro" id="IPR017871">
    <property type="entry name" value="ABC_transporter-like_CS"/>
</dbReference>
<dbReference type="PANTHER" id="PTHR43394">
    <property type="entry name" value="ATP-DEPENDENT PERMEASE MDL1, MITOCHONDRIAL"/>
    <property type="match status" value="1"/>
</dbReference>
<keyword evidence="8 10" id="KW-1133">Transmembrane helix</keyword>
<dbReference type="Gene3D" id="3.90.70.10">
    <property type="entry name" value="Cysteine proteinases"/>
    <property type="match status" value="1"/>
</dbReference>
<proteinExistence type="predicted"/>
<dbReference type="InterPro" id="IPR005074">
    <property type="entry name" value="Peptidase_C39"/>
</dbReference>
<evidence type="ECO:0000256" key="1">
    <source>
        <dbReference type="ARBA" id="ARBA00004651"/>
    </source>
</evidence>
<dbReference type="GO" id="GO:0005886">
    <property type="term" value="C:plasma membrane"/>
    <property type="evidence" value="ECO:0007669"/>
    <property type="project" value="UniProtKB-SubCell"/>
</dbReference>
<keyword evidence="3" id="KW-1003">Cell membrane</keyword>
<protein>
    <submittedName>
        <fullName evidence="14">Type I secretion system permease/ATPase</fullName>
    </submittedName>
</protein>
<reference evidence="14 15" key="1">
    <citation type="submission" date="2017-11" db="EMBL/GenBank/DDBJ databases">
        <title>Revised Sequence and Annotation of the Rhodobaca barguzinensis strain alga05 Genome.</title>
        <authorList>
            <person name="Kopejtka K."/>
            <person name="Tomasch J.M."/>
            <person name="Bunk B."/>
            <person name="Koblizek M."/>
        </authorList>
    </citation>
    <scope>NUCLEOTIDE SEQUENCE [LARGE SCALE GENOMIC DNA]</scope>
    <source>
        <strain evidence="15">alga05</strain>
    </source>
</reference>